<sequence length="372" mass="42346">MGNVILNTFKLLIKRKSFITVSIIIPAICTILFSYVNGQSMVEKVGIVDNDNGEMSYRIKEKLGKIEGVKLENLKEEKVENLLASRDVELVIIINKNYTEDIIDGKEPKIVIKKAKVSEISEMVKSTINSENKILYSLSEMSQNNIEKFRILEKEYKDNIPNYSFSRREENKISVMHSIGIIIMIIFISGQTITRFIIQDEKGGTQNRILLSKVSKQKYYASMLIVFYICSSLTSIIYYIMCLIFRFNFGMDNSVYFLATLLLTNLVAVAFNLCIVSGIKSLSVASGVSILFIVPTSMLSGAYWDFELMPEFMQRIGGLCPQRWAMNVIEKFQKGYGIKQAMPLIMAMILLSIVLFMLSLFFANRRNLDNVG</sequence>
<gene>
    <name evidence="8" type="ORF">SAMN04488528_100450</name>
</gene>
<accession>A0A1I0W662</accession>
<evidence type="ECO:0000256" key="5">
    <source>
        <dbReference type="ARBA" id="ARBA00023136"/>
    </source>
</evidence>
<organism evidence="8 9">
    <name type="scientific">Clostridium frigidicarnis</name>
    <dbReference type="NCBI Taxonomy" id="84698"/>
    <lineage>
        <taxon>Bacteria</taxon>
        <taxon>Bacillati</taxon>
        <taxon>Bacillota</taxon>
        <taxon>Clostridia</taxon>
        <taxon>Eubacteriales</taxon>
        <taxon>Clostridiaceae</taxon>
        <taxon>Clostridium</taxon>
    </lineage>
</organism>
<evidence type="ECO:0000256" key="4">
    <source>
        <dbReference type="ARBA" id="ARBA00022989"/>
    </source>
</evidence>
<dbReference type="OrthoDB" id="266913at2"/>
<dbReference type="RefSeq" id="WP_090038834.1">
    <property type="nucleotide sequence ID" value="NZ_FOKI01000004.1"/>
</dbReference>
<evidence type="ECO:0000313" key="8">
    <source>
        <dbReference type="EMBL" id="SFA83770.1"/>
    </source>
</evidence>
<keyword evidence="2" id="KW-1003">Cell membrane</keyword>
<dbReference type="AlphaFoldDB" id="A0A1I0W662"/>
<feature type="transmembrane region" description="Helical" evidence="6">
    <location>
        <begin position="18"/>
        <end position="36"/>
    </location>
</feature>
<dbReference type="STRING" id="84698.SAMN04488528_100450"/>
<dbReference type="PANTHER" id="PTHR30294:SF45">
    <property type="entry name" value="LINEARMYCIN RESISTANCE PERMEASE PROTEIN LNRN"/>
    <property type="match status" value="1"/>
</dbReference>
<evidence type="ECO:0000256" key="2">
    <source>
        <dbReference type="ARBA" id="ARBA00022475"/>
    </source>
</evidence>
<proteinExistence type="predicted"/>
<dbReference type="InterPro" id="IPR051449">
    <property type="entry name" value="ABC-2_transporter_component"/>
</dbReference>
<dbReference type="PANTHER" id="PTHR30294">
    <property type="entry name" value="MEMBRANE COMPONENT OF ABC TRANSPORTER YHHJ-RELATED"/>
    <property type="match status" value="1"/>
</dbReference>
<dbReference type="EMBL" id="FOKI01000004">
    <property type="protein sequence ID" value="SFA83770.1"/>
    <property type="molecule type" value="Genomic_DNA"/>
</dbReference>
<evidence type="ECO:0000259" key="7">
    <source>
        <dbReference type="Pfam" id="PF12698"/>
    </source>
</evidence>
<dbReference type="Gene3D" id="3.40.1710.10">
    <property type="entry name" value="abc type-2 transporter like domain"/>
    <property type="match status" value="1"/>
</dbReference>
<keyword evidence="4 6" id="KW-1133">Transmembrane helix</keyword>
<keyword evidence="5 6" id="KW-0472">Membrane</keyword>
<feature type="transmembrane region" description="Helical" evidence="6">
    <location>
        <begin position="282"/>
        <end position="304"/>
    </location>
</feature>
<evidence type="ECO:0000256" key="6">
    <source>
        <dbReference type="SAM" id="Phobius"/>
    </source>
</evidence>
<keyword evidence="3 6" id="KW-0812">Transmembrane</keyword>
<feature type="domain" description="ABC-2 type transporter transmembrane" evidence="7">
    <location>
        <begin position="16"/>
        <end position="361"/>
    </location>
</feature>
<protein>
    <submittedName>
        <fullName evidence="8">ABC-2 type transport system permease protein</fullName>
    </submittedName>
</protein>
<feature type="transmembrane region" description="Helical" evidence="6">
    <location>
        <begin position="341"/>
        <end position="363"/>
    </location>
</feature>
<evidence type="ECO:0000256" key="1">
    <source>
        <dbReference type="ARBA" id="ARBA00004651"/>
    </source>
</evidence>
<keyword evidence="9" id="KW-1185">Reference proteome</keyword>
<comment type="subcellular location">
    <subcellularLocation>
        <location evidence="1">Cell membrane</location>
        <topology evidence="1">Multi-pass membrane protein</topology>
    </subcellularLocation>
</comment>
<feature type="transmembrane region" description="Helical" evidence="6">
    <location>
        <begin position="219"/>
        <end position="249"/>
    </location>
</feature>
<feature type="transmembrane region" description="Helical" evidence="6">
    <location>
        <begin position="255"/>
        <end position="275"/>
    </location>
</feature>
<dbReference type="InterPro" id="IPR013525">
    <property type="entry name" value="ABC2_TM"/>
</dbReference>
<reference evidence="8 9" key="1">
    <citation type="submission" date="2016-10" db="EMBL/GenBank/DDBJ databases">
        <authorList>
            <person name="de Groot N.N."/>
        </authorList>
    </citation>
    <scope>NUCLEOTIDE SEQUENCE [LARGE SCALE GENOMIC DNA]</scope>
    <source>
        <strain evidence="8 9">DSM 12271</strain>
    </source>
</reference>
<dbReference type="GO" id="GO:0005886">
    <property type="term" value="C:plasma membrane"/>
    <property type="evidence" value="ECO:0007669"/>
    <property type="project" value="UniProtKB-SubCell"/>
</dbReference>
<dbReference type="GO" id="GO:0140359">
    <property type="term" value="F:ABC-type transporter activity"/>
    <property type="evidence" value="ECO:0007669"/>
    <property type="project" value="InterPro"/>
</dbReference>
<dbReference type="Proteomes" id="UP000198619">
    <property type="component" value="Unassembled WGS sequence"/>
</dbReference>
<dbReference type="Pfam" id="PF12698">
    <property type="entry name" value="ABC2_membrane_3"/>
    <property type="match status" value="1"/>
</dbReference>
<evidence type="ECO:0000256" key="3">
    <source>
        <dbReference type="ARBA" id="ARBA00022692"/>
    </source>
</evidence>
<evidence type="ECO:0000313" key="9">
    <source>
        <dbReference type="Proteomes" id="UP000198619"/>
    </source>
</evidence>
<feature type="transmembrane region" description="Helical" evidence="6">
    <location>
        <begin position="175"/>
        <end position="198"/>
    </location>
</feature>
<name>A0A1I0W662_9CLOT</name>